<evidence type="ECO:0000256" key="8">
    <source>
        <dbReference type="ARBA" id="ARBA00022989"/>
    </source>
</evidence>
<keyword evidence="10 11" id="KW-0472">Membrane</keyword>
<accession>A0A6P5AWC8</accession>
<evidence type="ECO:0000256" key="3">
    <source>
        <dbReference type="ARBA" id="ARBA00022448"/>
    </source>
</evidence>
<gene>
    <name evidence="13" type="primary">LOC109487748</name>
</gene>
<evidence type="ECO:0000256" key="9">
    <source>
        <dbReference type="ARBA" id="ARBA00023128"/>
    </source>
</evidence>
<keyword evidence="12" id="KW-1185">Reference proteome</keyword>
<dbReference type="RefSeq" id="XP_019647372.1">
    <property type="nucleotide sequence ID" value="XM_019791813.1"/>
</dbReference>
<organism evidence="12 13">
    <name type="scientific">Branchiostoma belcheri</name>
    <name type="common">Amphioxus</name>
    <dbReference type="NCBI Taxonomy" id="7741"/>
    <lineage>
        <taxon>Eukaryota</taxon>
        <taxon>Metazoa</taxon>
        <taxon>Chordata</taxon>
        <taxon>Cephalochordata</taxon>
        <taxon>Leptocardii</taxon>
        <taxon>Amphioxiformes</taxon>
        <taxon>Branchiostomatidae</taxon>
        <taxon>Branchiostoma</taxon>
    </lineage>
</organism>
<protein>
    <submittedName>
        <fullName evidence="13">NADH dehydrogenase [ubiquinone] 1 subunit C2-like</fullName>
    </submittedName>
</protein>
<feature type="transmembrane region" description="Helical" evidence="11">
    <location>
        <begin position="68"/>
        <end position="83"/>
    </location>
</feature>
<reference evidence="13" key="1">
    <citation type="submission" date="2025-08" db="UniProtKB">
        <authorList>
            <consortium name="RefSeq"/>
        </authorList>
    </citation>
    <scope>IDENTIFICATION</scope>
    <source>
        <tissue evidence="13">Gonad</tissue>
    </source>
</reference>
<dbReference type="GO" id="GO:0006120">
    <property type="term" value="P:mitochondrial electron transport, NADH to ubiquinone"/>
    <property type="evidence" value="ECO:0007669"/>
    <property type="project" value="InterPro"/>
</dbReference>
<dbReference type="Pfam" id="PF06374">
    <property type="entry name" value="NDUF_C2"/>
    <property type="match status" value="1"/>
</dbReference>
<evidence type="ECO:0000256" key="4">
    <source>
        <dbReference type="ARBA" id="ARBA00022660"/>
    </source>
</evidence>
<comment type="similarity">
    <text evidence="2">Belongs to the complex I NDUFC2 subunit family.</text>
</comment>
<evidence type="ECO:0000256" key="5">
    <source>
        <dbReference type="ARBA" id="ARBA00022692"/>
    </source>
</evidence>
<dbReference type="PANTHER" id="PTHR13099">
    <property type="entry name" value="NADH-UBIQUINONE OXIDOREDUCTASE SUBUNIT B14.5B"/>
    <property type="match status" value="1"/>
</dbReference>
<sequence length="127" mass="14428">MVQTRGPEECWINPYGALGRPESLIVDEVDPPNYLNRYTGIFVVWGLGTAVLTNVLKRRPYYAGVQRHILFGGLGAVAAYYFAKAENNRTARRDLIVKDYIKKHPEDFPDPGGKTFNDVLYPWAPIR</sequence>
<dbReference type="Proteomes" id="UP000515135">
    <property type="component" value="Unplaced"/>
</dbReference>
<keyword evidence="4" id="KW-0679">Respiratory chain</keyword>
<keyword evidence="7" id="KW-0249">Electron transport</keyword>
<name>A0A6P5AWC8_BRABE</name>
<feature type="transmembrane region" description="Helical" evidence="11">
    <location>
        <begin position="38"/>
        <end position="56"/>
    </location>
</feature>
<comment type="subcellular location">
    <subcellularLocation>
        <location evidence="1">Mitochondrion inner membrane</location>
        <topology evidence="1">Single-pass membrane protein</topology>
        <orientation evidence="1">Matrix side</orientation>
    </subcellularLocation>
</comment>
<dbReference type="GO" id="GO:0005743">
    <property type="term" value="C:mitochondrial inner membrane"/>
    <property type="evidence" value="ECO:0007669"/>
    <property type="project" value="UniProtKB-SubCell"/>
</dbReference>
<evidence type="ECO:0000256" key="6">
    <source>
        <dbReference type="ARBA" id="ARBA00022792"/>
    </source>
</evidence>
<dbReference type="PANTHER" id="PTHR13099:SF0">
    <property type="entry name" value="NADH DEHYDROGENASE [UBIQUINONE] 1 SUBUNIT C2-RELATED"/>
    <property type="match status" value="1"/>
</dbReference>
<evidence type="ECO:0000256" key="1">
    <source>
        <dbReference type="ARBA" id="ARBA00004298"/>
    </source>
</evidence>
<dbReference type="AlphaFoldDB" id="A0A6P5AWC8"/>
<dbReference type="KEGG" id="bbel:109487748"/>
<dbReference type="InterPro" id="IPR009423">
    <property type="entry name" value="NDUC2"/>
</dbReference>
<evidence type="ECO:0000256" key="11">
    <source>
        <dbReference type="SAM" id="Phobius"/>
    </source>
</evidence>
<evidence type="ECO:0000313" key="12">
    <source>
        <dbReference type="Proteomes" id="UP000515135"/>
    </source>
</evidence>
<dbReference type="GeneID" id="109487748"/>
<keyword evidence="6" id="KW-0999">Mitochondrion inner membrane</keyword>
<evidence type="ECO:0000256" key="7">
    <source>
        <dbReference type="ARBA" id="ARBA00022982"/>
    </source>
</evidence>
<keyword evidence="3" id="KW-0813">Transport</keyword>
<keyword evidence="9" id="KW-0496">Mitochondrion</keyword>
<dbReference type="OrthoDB" id="6329847at2759"/>
<evidence type="ECO:0000256" key="2">
    <source>
        <dbReference type="ARBA" id="ARBA00008674"/>
    </source>
</evidence>
<proteinExistence type="inferred from homology"/>
<keyword evidence="5 11" id="KW-0812">Transmembrane</keyword>
<evidence type="ECO:0000256" key="10">
    <source>
        <dbReference type="ARBA" id="ARBA00023136"/>
    </source>
</evidence>
<evidence type="ECO:0000313" key="13">
    <source>
        <dbReference type="RefSeq" id="XP_019647372.1"/>
    </source>
</evidence>
<keyword evidence="8 11" id="KW-1133">Transmembrane helix</keyword>